<dbReference type="InterPro" id="IPR035906">
    <property type="entry name" value="MetI-like_sf"/>
</dbReference>
<evidence type="ECO:0000313" key="9">
    <source>
        <dbReference type="EMBL" id="MFC3833756.1"/>
    </source>
</evidence>
<feature type="transmembrane region" description="Helical" evidence="7">
    <location>
        <begin position="21"/>
        <end position="45"/>
    </location>
</feature>
<accession>A0ABV7ZBU0</accession>
<keyword evidence="10" id="KW-1185">Reference proteome</keyword>
<dbReference type="Gene3D" id="1.10.3720.10">
    <property type="entry name" value="MetI-like"/>
    <property type="match status" value="1"/>
</dbReference>
<evidence type="ECO:0000256" key="4">
    <source>
        <dbReference type="ARBA" id="ARBA00022692"/>
    </source>
</evidence>
<feature type="transmembrane region" description="Helical" evidence="7">
    <location>
        <begin position="249"/>
        <end position="270"/>
    </location>
</feature>
<sequence>MTATPARARLERLSIPARQALFWALLLLGAFSFVLPFLFMVSTALKSPREQYGLNLIPSEPTLGNFQAVFTQIPIGRAILNSVFVYGTITVSVLLFSSIVGYALSRLEWRGREFVFNVILLTMMIPGQLLLIPLYLLIVRLGLPDSYAALILPGMMSAFGIFMFRQTFKTIPQDLIDAARIDGASELTILFRILWPVSLPTIVTVGLFTFMGGWNDFLWPAIVNREEGLMTLTQMVTTYAIGGQAGGQFGAVMASSLIGVLPMIVIYMIFQRYYLEGITSTGIKG</sequence>
<evidence type="ECO:0000256" key="7">
    <source>
        <dbReference type="RuleBase" id="RU363032"/>
    </source>
</evidence>
<dbReference type="RefSeq" id="WP_322473557.1">
    <property type="nucleotide sequence ID" value="NZ_JBHRZG010000013.1"/>
</dbReference>
<evidence type="ECO:0000259" key="8">
    <source>
        <dbReference type="PROSITE" id="PS50928"/>
    </source>
</evidence>
<feature type="transmembrane region" description="Helical" evidence="7">
    <location>
        <begin position="116"/>
        <end position="141"/>
    </location>
</feature>
<keyword evidence="3" id="KW-1003">Cell membrane</keyword>
<dbReference type="InterPro" id="IPR000515">
    <property type="entry name" value="MetI-like"/>
</dbReference>
<reference evidence="10" key="1">
    <citation type="journal article" date="2019" name="Int. J. Syst. Evol. Microbiol.">
        <title>The Global Catalogue of Microorganisms (GCM) 10K type strain sequencing project: providing services to taxonomists for standard genome sequencing and annotation.</title>
        <authorList>
            <consortium name="The Broad Institute Genomics Platform"/>
            <consortium name="The Broad Institute Genome Sequencing Center for Infectious Disease"/>
            <person name="Wu L."/>
            <person name="Ma J."/>
        </authorList>
    </citation>
    <scope>NUCLEOTIDE SEQUENCE [LARGE SCALE GENOMIC DNA]</scope>
    <source>
        <strain evidence="10">CCTCC AB 2017081</strain>
    </source>
</reference>
<name>A0ABV7ZBU0_9DEIO</name>
<protein>
    <submittedName>
        <fullName evidence="9">Carbohydrate ABC transporter permease</fullName>
    </submittedName>
</protein>
<keyword evidence="5 7" id="KW-1133">Transmembrane helix</keyword>
<keyword evidence="6 7" id="KW-0472">Membrane</keyword>
<dbReference type="Proteomes" id="UP001595803">
    <property type="component" value="Unassembled WGS sequence"/>
</dbReference>
<comment type="similarity">
    <text evidence="7">Belongs to the binding-protein-dependent transport system permease family.</text>
</comment>
<feature type="transmembrane region" description="Helical" evidence="7">
    <location>
        <begin position="147"/>
        <end position="168"/>
    </location>
</feature>
<keyword evidence="2 7" id="KW-0813">Transport</keyword>
<feature type="transmembrane region" description="Helical" evidence="7">
    <location>
        <begin position="189"/>
        <end position="211"/>
    </location>
</feature>
<gene>
    <name evidence="9" type="ORF">ACFOSB_12890</name>
</gene>
<dbReference type="EMBL" id="JBHRZG010000013">
    <property type="protein sequence ID" value="MFC3833756.1"/>
    <property type="molecule type" value="Genomic_DNA"/>
</dbReference>
<dbReference type="CDD" id="cd06261">
    <property type="entry name" value="TM_PBP2"/>
    <property type="match status" value="1"/>
</dbReference>
<dbReference type="PANTHER" id="PTHR43744:SF12">
    <property type="entry name" value="ABC TRANSPORTER PERMEASE PROTEIN MG189-RELATED"/>
    <property type="match status" value="1"/>
</dbReference>
<dbReference type="PROSITE" id="PS50928">
    <property type="entry name" value="ABC_TM1"/>
    <property type="match status" value="1"/>
</dbReference>
<organism evidence="9 10">
    <name type="scientific">Deinococcus rufus</name>
    <dbReference type="NCBI Taxonomy" id="2136097"/>
    <lineage>
        <taxon>Bacteria</taxon>
        <taxon>Thermotogati</taxon>
        <taxon>Deinococcota</taxon>
        <taxon>Deinococci</taxon>
        <taxon>Deinococcales</taxon>
        <taxon>Deinococcaceae</taxon>
        <taxon>Deinococcus</taxon>
    </lineage>
</organism>
<evidence type="ECO:0000313" key="10">
    <source>
        <dbReference type="Proteomes" id="UP001595803"/>
    </source>
</evidence>
<evidence type="ECO:0000256" key="6">
    <source>
        <dbReference type="ARBA" id="ARBA00023136"/>
    </source>
</evidence>
<feature type="domain" description="ABC transmembrane type-1" evidence="8">
    <location>
        <begin position="79"/>
        <end position="270"/>
    </location>
</feature>
<evidence type="ECO:0000256" key="2">
    <source>
        <dbReference type="ARBA" id="ARBA00022448"/>
    </source>
</evidence>
<dbReference type="PANTHER" id="PTHR43744">
    <property type="entry name" value="ABC TRANSPORTER PERMEASE PROTEIN MG189-RELATED-RELATED"/>
    <property type="match status" value="1"/>
</dbReference>
<keyword evidence="4 7" id="KW-0812">Transmembrane</keyword>
<comment type="subcellular location">
    <subcellularLocation>
        <location evidence="1 7">Cell membrane</location>
        <topology evidence="1 7">Multi-pass membrane protein</topology>
    </subcellularLocation>
</comment>
<dbReference type="SUPFAM" id="SSF161098">
    <property type="entry name" value="MetI-like"/>
    <property type="match status" value="1"/>
</dbReference>
<comment type="caution">
    <text evidence="9">The sequence shown here is derived from an EMBL/GenBank/DDBJ whole genome shotgun (WGS) entry which is preliminary data.</text>
</comment>
<feature type="transmembrane region" description="Helical" evidence="7">
    <location>
        <begin position="83"/>
        <end position="104"/>
    </location>
</feature>
<proteinExistence type="inferred from homology"/>
<evidence type="ECO:0000256" key="1">
    <source>
        <dbReference type="ARBA" id="ARBA00004651"/>
    </source>
</evidence>
<evidence type="ECO:0000256" key="5">
    <source>
        <dbReference type="ARBA" id="ARBA00022989"/>
    </source>
</evidence>
<evidence type="ECO:0000256" key="3">
    <source>
        <dbReference type="ARBA" id="ARBA00022475"/>
    </source>
</evidence>
<dbReference type="Pfam" id="PF00528">
    <property type="entry name" value="BPD_transp_1"/>
    <property type="match status" value="1"/>
</dbReference>